<dbReference type="EMBL" id="QGTS01000010">
    <property type="protein sequence ID" value="PWW06623.1"/>
    <property type="molecule type" value="Genomic_DNA"/>
</dbReference>
<accession>A0A317PWL8</accession>
<reference evidence="1 2" key="1">
    <citation type="submission" date="2018-05" db="EMBL/GenBank/DDBJ databases">
        <title>Genomic Encyclopedia of Type Strains, Phase IV (KMG-IV): sequencing the most valuable type-strain genomes for metagenomic binning, comparative biology and taxonomic classification.</title>
        <authorList>
            <person name="Goeker M."/>
        </authorList>
    </citation>
    <scope>NUCLEOTIDE SEQUENCE [LARGE SCALE GENOMIC DNA]</scope>
    <source>
        <strain evidence="1 2">DSM 19579</strain>
    </source>
</reference>
<dbReference type="Proteomes" id="UP000246744">
    <property type="component" value="Unassembled WGS sequence"/>
</dbReference>
<sequence>MKCISGGINSLEMHERHVTQTTDVSVYYLCITRHSCILIVKIVFDADHDFHFSRKALTCVK</sequence>
<dbReference type="AlphaFoldDB" id="A0A317PWL8"/>
<gene>
    <name evidence="1" type="ORF">DES37_11025</name>
</gene>
<comment type="caution">
    <text evidence="1">The sequence shown here is derived from an EMBL/GenBank/DDBJ whole genome shotgun (WGS) entry which is preliminary data.</text>
</comment>
<organism evidence="1 2">
    <name type="scientific">Mangrovibacter plantisponsor</name>
    <dbReference type="NCBI Taxonomy" id="451513"/>
    <lineage>
        <taxon>Bacteria</taxon>
        <taxon>Pseudomonadati</taxon>
        <taxon>Pseudomonadota</taxon>
        <taxon>Gammaproteobacteria</taxon>
        <taxon>Enterobacterales</taxon>
        <taxon>Enterobacteriaceae</taxon>
        <taxon>Mangrovibacter</taxon>
    </lineage>
</organism>
<name>A0A317PWL8_9ENTR</name>
<protein>
    <submittedName>
        <fullName evidence="1">Uncharacterized protein</fullName>
    </submittedName>
</protein>
<evidence type="ECO:0000313" key="1">
    <source>
        <dbReference type="EMBL" id="PWW06623.1"/>
    </source>
</evidence>
<proteinExistence type="predicted"/>
<keyword evidence="2" id="KW-1185">Reference proteome</keyword>
<evidence type="ECO:0000313" key="2">
    <source>
        <dbReference type="Proteomes" id="UP000246744"/>
    </source>
</evidence>